<dbReference type="SUPFAM" id="SSF111369">
    <property type="entry name" value="HlyD-like secretion proteins"/>
    <property type="match status" value="2"/>
</dbReference>
<feature type="coiled-coil region" evidence="1">
    <location>
        <begin position="189"/>
        <end position="216"/>
    </location>
</feature>
<keyword evidence="4" id="KW-1185">Reference proteome</keyword>
<proteinExistence type="predicted"/>
<name>A0ABS0BYL4_9GAMM</name>
<evidence type="ECO:0000256" key="1">
    <source>
        <dbReference type="SAM" id="Coils"/>
    </source>
</evidence>
<evidence type="ECO:0000256" key="2">
    <source>
        <dbReference type="SAM" id="Phobius"/>
    </source>
</evidence>
<comment type="caution">
    <text evidence="3">The sequence shown here is derived from an EMBL/GenBank/DDBJ whole genome shotgun (WGS) entry which is preliminary data.</text>
</comment>
<keyword evidence="2" id="KW-0472">Membrane</keyword>
<feature type="transmembrane region" description="Helical" evidence="2">
    <location>
        <begin position="7"/>
        <end position="25"/>
    </location>
</feature>
<dbReference type="EMBL" id="JACBGI020000012">
    <property type="protein sequence ID" value="MBF6058178.1"/>
    <property type="molecule type" value="Genomic_DNA"/>
</dbReference>
<gene>
    <name evidence="3" type="ORF">H8792_007475</name>
</gene>
<dbReference type="Gene3D" id="1.10.287.470">
    <property type="entry name" value="Helix hairpin bin"/>
    <property type="match status" value="1"/>
</dbReference>
<sequence>MLKRLNVVIVPFLIIALSMASFFYFKSTKPQQAPVEVKEKVWMVEAMGAKFEDLAPSQTLYGTVESYALVTVSAPISALVDKVAVKDGDEPKRGALLLELDDQDLRLPVEQASADVEDIKAQIDLQLLANKANQQRLEHEQKVLELKREKVTRTQQLLKKNLASQSAVDDVKEALVRQEYSVVGAQLSVQESRLKLDQLKAKLAKAKAVLAQAKLNRQRGKVEAPYDARIAKVSVSEGSRVNAGSALLSYYALSSLELRAQLPASEVDSVEQALRKGESYVAYVQTGSGSKAALPLLRLSGEASTSGVDAFFDLSAAGKDLRPGDLMEINLRGAARSNLLALPYSAIYGKDRIYLIEKDRLAARTVTLVGEVQRDGRLWALIEPNFPEGSRVCITHLPNAVTGLKVSEVTE</sequence>
<dbReference type="Gene3D" id="2.40.30.170">
    <property type="match status" value="1"/>
</dbReference>
<dbReference type="Gene3D" id="2.40.50.100">
    <property type="match status" value="1"/>
</dbReference>
<dbReference type="PANTHER" id="PTHR30469">
    <property type="entry name" value="MULTIDRUG RESISTANCE PROTEIN MDTA"/>
    <property type="match status" value="1"/>
</dbReference>
<reference evidence="3 4" key="1">
    <citation type="submission" date="2020-06" db="EMBL/GenBank/DDBJ databases">
        <authorList>
            <person name="Scott K."/>
        </authorList>
    </citation>
    <scope>NUCLEOTIDE SEQUENCE [LARGE SCALE GENOMIC DNA]</scope>
    <source>
        <strain evidence="3 4">HH1</strain>
    </source>
</reference>
<dbReference type="Proteomes" id="UP001193680">
    <property type="component" value="Unassembled WGS sequence"/>
</dbReference>
<protein>
    <submittedName>
        <fullName evidence="3">Biotin/lipoyl-binding protein</fullName>
    </submittedName>
</protein>
<dbReference type="RefSeq" id="WP_185978321.1">
    <property type="nucleotide sequence ID" value="NZ_JACBGI020000012.1"/>
</dbReference>
<organism evidence="3 4">
    <name type="scientific">Thiomicrorhabdus heinhorstiae</name>
    <dbReference type="NCBI Taxonomy" id="2748010"/>
    <lineage>
        <taxon>Bacteria</taxon>
        <taxon>Pseudomonadati</taxon>
        <taxon>Pseudomonadota</taxon>
        <taxon>Gammaproteobacteria</taxon>
        <taxon>Thiotrichales</taxon>
        <taxon>Piscirickettsiaceae</taxon>
        <taxon>Thiomicrorhabdus</taxon>
    </lineage>
</organism>
<keyword evidence="2" id="KW-1133">Transmembrane helix</keyword>
<evidence type="ECO:0000313" key="3">
    <source>
        <dbReference type="EMBL" id="MBF6058178.1"/>
    </source>
</evidence>
<dbReference type="PANTHER" id="PTHR30469:SF15">
    <property type="entry name" value="HLYD FAMILY OF SECRETION PROTEINS"/>
    <property type="match status" value="1"/>
</dbReference>
<keyword evidence="1" id="KW-0175">Coiled coil</keyword>
<accession>A0ABS0BYL4</accession>
<reference evidence="3 4" key="2">
    <citation type="submission" date="2020-11" db="EMBL/GenBank/DDBJ databases">
        <title>Sulfur oxidizing isolate from Hospital Hole Sinkhole.</title>
        <authorList>
            <person name="Scott K.M."/>
        </authorList>
    </citation>
    <scope>NUCLEOTIDE SEQUENCE [LARGE SCALE GENOMIC DNA]</scope>
    <source>
        <strain evidence="3 4">HH1</strain>
    </source>
</reference>
<keyword evidence="2" id="KW-0812">Transmembrane</keyword>
<evidence type="ECO:0000313" key="4">
    <source>
        <dbReference type="Proteomes" id="UP001193680"/>
    </source>
</evidence>